<feature type="chain" id="PRO_5012676674" description="Rhamnogalacturonase A/B/Epimerase-like pectate lyase domain-containing protein" evidence="1">
    <location>
        <begin position="22"/>
        <end position="581"/>
    </location>
</feature>
<dbReference type="Proteomes" id="UP000225706">
    <property type="component" value="Unassembled WGS sequence"/>
</dbReference>
<accession>A0A2B4SCV0</accession>
<dbReference type="Gene3D" id="2.160.20.10">
    <property type="entry name" value="Single-stranded right-handed beta-helix, Pectin lyase-like"/>
    <property type="match status" value="1"/>
</dbReference>
<gene>
    <name evidence="3" type="ORF">AWC38_SpisGene9045</name>
</gene>
<dbReference type="OrthoDB" id="1046782at2759"/>
<feature type="domain" description="Rhamnogalacturonase A/B/Epimerase-like pectate lyase" evidence="2">
    <location>
        <begin position="154"/>
        <end position="313"/>
    </location>
</feature>
<sequence>MIRGVVLFVSIILALRMGRSADRKHSGKYNLGKKSPIFNDGARQNVIKKQSSKGTLLHWTRRFFQEKMFHNQHFNMIRGVVLFVSIILALRMGRSADRKHSGKYNLGKKTPIFHDGARQNLIKKQSTPNYLTGSDGVPAGMTNVKQPGGSLTAAVGDGKKDDTSVIKAIIKHVEGSTNNKVFFPRGEYLVSGDIAISGSVELHGTQSGVAVIKASTPYAIRIHNASPVRSILLIYLYFDGIRVVFEGDNQGPSSTSNITIESCVFFSSASASQSNGRKRQFEMIELENSGVYKNVFLRDSGAYGVASSFRSTVNVSVIGNVCGLELSKLDWLSSKVEPVSHWRDQKEKLEFLRTRYNLKSDQGYFNSCLYDQCDKRMKIEENIFNGSPNTARHRDHAMYLKGFDSMNVTGNYVRGWPADASGGIKARNGKNLWLARNYVDDTGILLYSHENKKNKTCLHNGLKNVVIYGNHFVQRTRPGRRDSSLSYYEPHFVGDDENIKYSANVFQILGSSCPTQFTCIWLTNGNASQHHVYRDNVYYGTPTPVKLQVRRGTPSYEENDIDQEIKNLYNYSAYKLDIPPY</sequence>
<organism evidence="3 4">
    <name type="scientific">Stylophora pistillata</name>
    <name type="common">Smooth cauliflower coral</name>
    <dbReference type="NCBI Taxonomy" id="50429"/>
    <lineage>
        <taxon>Eukaryota</taxon>
        <taxon>Metazoa</taxon>
        <taxon>Cnidaria</taxon>
        <taxon>Anthozoa</taxon>
        <taxon>Hexacorallia</taxon>
        <taxon>Scleractinia</taxon>
        <taxon>Astrocoeniina</taxon>
        <taxon>Pocilloporidae</taxon>
        <taxon>Stylophora</taxon>
    </lineage>
</organism>
<protein>
    <recommendedName>
        <fullName evidence="2">Rhamnogalacturonase A/B/Epimerase-like pectate lyase domain-containing protein</fullName>
    </recommendedName>
</protein>
<dbReference type="InterPro" id="IPR024535">
    <property type="entry name" value="RHGA/B-epi-like_pectate_lyase"/>
</dbReference>
<evidence type="ECO:0000313" key="4">
    <source>
        <dbReference type="Proteomes" id="UP000225706"/>
    </source>
</evidence>
<dbReference type="Pfam" id="PF12708">
    <property type="entry name" value="Pect-lyase_RHGA_epim"/>
    <property type="match status" value="1"/>
</dbReference>
<reference evidence="4" key="1">
    <citation type="journal article" date="2017" name="bioRxiv">
        <title>Comparative analysis of the genomes of Stylophora pistillata and Acropora digitifera provides evidence for extensive differences between species of corals.</title>
        <authorList>
            <person name="Voolstra C.R."/>
            <person name="Li Y."/>
            <person name="Liew Y.J."/>
            <person name="Baumgarten S."/>
            <person name="Zoccola D."/>
            <person name="Flot J.-F."/>
            <person name="Tambutte S."/>
            <person name="Allemand D."/>
            <person name="Aranda M."/>
        </authorList>
    </citation>
    <scope>NUCLEOTIDE SEQUENCE [LARGE SCALE GENOMIC DNA]</scope>
</reference>
<comment type="caution">
    <text evidence="3">The sequence shown here is derived from an EMBL/GenBank/DDBJ whole genome shotgun (WGS) entry which is preliminary data.</text>
</comment>
<dbReference type="EMBL" id="LSMT01000130">
    <property type="protein sequence ID" value="PFX26275.1"/>
    <property type="molecule type" value="Genomic_DNA"/>
</dbReference>
<proteinExistence type="predicted"/>
<dbReference type="InterPro" id="IPR012334">
    <property type="entry name" value="Pectin_lyas_fold"/>
</dbReference>
<dbReference type="InterPro" id="IPR011050">
    <property type="entry name" value="Pectin_lyase_fold/virulence"/>
</dbReference>
<dbReference type="AlphaFoldDB" id="A0A2B4SCV0"/>
<feature type="signal peptide" evidence="1">
    <location>
        <begin position="1"/>
        <end position="21"/>
    </location>
</feature>
<evidence type="ECO:0000259" key="2">
    <source>
        <dbReference type="Pfam" id="PF12708"/>
    </source>
</evidence>
<keyword evidence="1" id="KW-0732">Signal</keyword>
<keyword evidence="4" id="KW-1185">Reference proteome</keyword>
<evidence type="ECO:0000313" key="3">
    <source>
        <dbReference type="EMBL" id="PFX26275.1"/>
    </source>
</evidence>
<evidence type="ECO:0000256" key="1">
    <source>
        <dbReference type="SAM" id="SignalP"/>
    </source>
</evidence>
<name>A0A2B4SCV0_STYPI</name>
<dbReference type="SUPFAM" id="SSF51126">
    <property type="entry name" value="Pectin lyase-like"/>
    <property type="match status" value="1"/>
</dbReference>